<evidence type="ECO:0000313" key="2">
    <source>
        <dbReference type="Proteomes" id="UP000447434"/>
    </source>
</evidence>
<evidence type="ECO:0000313" key="1">
    <source>
        <dbReference type="EMBL" id="KAE9605127.1"/>
    </source>
</evidence>
<organism evidence="1 2">
    <name type="scientific">Lupinus albus</name>
    <name type="common">White lupine</name>
    <name type="synonym">Lupinus termis</name>
    <dbReference type="NCBI Taxonomy" id="3870"/>
    <lineage>
        <taxon>Eukaryota</taxon>
        <taxon>Viridiplantae</taxon>
        <taxon>Streptophyta</taxon>
        <taxon>Embryophyta</taxon>
        <taxon>Tracheophyta</taxon>
        <taxon>Spermatophyta</taxon>
        <taxon>Magnoliopsida</taxon>
        <taxon>eudicotyledons</taxon>
        <taxon>Gunneridae</taxon>
        <taxon>Pentapetalae</taxon>
        <taxon>rosids</taxon>
        <taxon>fabids</taxon>
        <taxon>Fabales</taxon>
        <taxon>Fabaceae</taxon>
        <taxon>Papilionoideae</taxon>
        <taxon>50 kb inversion clade</taxon>
        <taxon>genistoids sensu lato</taxon>
        <taxon>core genistoids</taxon>
        <taxon>Genisteae</taxon>
        <taxon>Lupinus</taxon>
    </lineage>
</organism>
<keyword evidence="2" id="KW-1185">Reference proteome</keyword>
<sequence length="145" mass="16132">MVLLHICSTVQSSAHASFPAFNRGRGNYFGRCRGGRFHPGRDTSMVRCQFCNKTIRYQLCNKTGHEALECWFHFDLVLQSQYAPPPSFTGMNPAPTSYAPASYAPPHAQRRHSRHYGANAPPMSNLGYHQPSILGPTPVSHVQSC</sequence>
<protein>
    <submittedName>
        <fullName evidence="1">Uncharacterized protein</fullName>
    </submittedName>
</protein>
<dbReference type="EMBL" id="WOCE01000010">
    <property type="protein sequence ID" value="KAE9605127.1"/>
    <property type="molecule type" value="Genomic_DNA"/>
</dbReference>
<accession>A0A6A4PU02</accession>
<reference evidence="2" key="1">
    <citation type="journal article" date="2020" name="Nat. Commun.">
        <title>Genome sequence of the cluster root forming white lupin.</title>
        <authorList>
            <person name="Hufnagel B."/>
            <person name="Marques A."/>
            <person name="Soriano A."/>
            <person name="Marques L."/>
            <person name="Divol F."/>
            <person name="Doumas P."/>
            <person name="Sallet E."/>
            <person name="Mancinotti D."/>
            <person name="Carrere S."/>
            <person name="Marande W."/>
            <person name="Arribat S."/>
            <person name="Keller J."/>
            <person name="Huneau C."/>
            <person name="Blein T."/>
            <person name="Aime D."/>
            <person name="Laguerre M."/>
            <person name="Taylor J."/>
            <person name="Schubert V."/>
            <person name="Nelson M."/>
            <person name="Geu-Flores F."/>
            <person name="Crespi M."/>
            <person name="Gallardo-Guerrero K."/>
            <person name="Delaux P.-M."/>
            <person name="Salse J."/>
            <person name="Berges H."/>
            <person name="Guyot R."/>
            <person name="Gouzy J."/>
            <person name="Peret B."/>
        </authorList>
    </citation>
    <scope>NUCLEOTIDE SEQUENCE [LARGE SCALE GENOMIC DNA]</scope>
    <source>
        <strain evidence="2">cv. Amiga</strain>
    </source>
</reference>
<comment type="caution">
    <text evidence="1">The sequence shown here is derived from an EMBL/GenBank/DDBJ whole genome shotgun (WGS) entry which is preliminary data.</text>
</comment>
<name>A0A6A4PU02_LUPAL</name>
<dbReference type="Proteomes" id="UP000447434">
    <property type="component" value="Chromosome 10"/>
</dbReference>
<gene>
    <name evidence="1" type="ORF">Lalb_Chr10g0093971</name>
</gene>
<proteinExistence type="predicted"/>
<dbReference type="AlphaFoldDB" id="A0A6A4PU02"/>